<evidence type="ECO:0000259" key="2">
    <source>
        <dbReference type="PROSITE" id="PS51199"/>
    </source>
</evidence>
<dbReference type="OrthoDB" id="275278at2759"/>
<dbReference type="InterPro" id="IPR027032">
    <property type="entry name" value="Twinkle-like"/>
</dbReference>
<comment type="caution">
    <text evidence="3">The sequence shown here is derived from an EMBL/GenBank/DDBJ whole genome shotgun (WGS) entry which is preliminary data.</text>
</comment>
<proteinExistence type="predicted"/>
<keyword evidence="4" id="KW-1185">Reference proteome</keyword>
<dbReference type="PANTHER" id="PTHR12873">
    <property type="entry name" value="T7-LIKE MITOCHONDRIAL DNA HELICASE"/>
    <property type="match status" value="1"/>
</dbReference>
<accession>A0A423SXX6</accession>
<dbReference type="Gene3D" id="3.40.50.300">
    <property type="entry name" value="P-loop containing nucleotide triphosphate hydrolases"/>
    <property type="match status" value="1"/>
</dbReference>
<reference evidence="3 4" key="1">
    <citation type="submission" date="2018-04" db="EMBL/GenBank/DDBJ databases">
        <authorList>
            <person name="Zhang X."/>
            <person name="Yuan J."/>
            <person name="Li F."/>
            <person name="Xiang J."/>
        </authorList>
    </citation>
    <scope>NUCLEOTIDE SEQUENCE [LARGE SCALE GENOMIC DNA]</scope>
    <source>
        <tissue evidence="3">Muscle</tissue>
    </source>
</reference>
<feature type="region of interest" description="Disordered" evidence="1">
    <location>
        <begin position="621"/>
        <end position="654"/>
    </location>
</feature>
<organism evidence="3 4">
    <name type="scientific">Penaeus vannamei</name>
    <name type="common">Whiteleg shrimp</name>
    <name type="synonym">Litopenaeus vannamei</name>
    <dbReference type="NCBI Taxonomy" id="6689"/>
    <lineage>
        <taxon>Eukaryota</taxon>
        <taxon>Metazoa</taxon>
        <taxon>Ecdysozoa</taxon>
        <taxon>Arthropoda</taxon>
        <taxon>Crustacea</taxon>
        <taxon>Multicrustacea</taxon>
        <taxon>Malacostraca</taxon>
        <taxon>Eumalacostraca</taxon>
        <taxon>Eucarida</taxon>
        <taxon>Decapoda</taxon>
        <taxon>Dendrobranchiata</taxon>
        <taxon>Penaeoidea</taxon>
        <taxon>Penaeidae</taxon>
        <taxon>Penaeus</taxon>
    </lineage>
</organism>
<dbReference type="InterPro" id="IPR027417">
    <property type="entry name" value="P-loop_NTPase"/>
</dbReference>
<dbReference type="GO" id="GO:0006264">
    <property type="term" value="P:mitochondrial DNA replication"/>
    <property type="evidence" value="ECO:0007669"/>
    <property type="project" value="TreeGrafter"/>
</dbReference>
<protein>
    <submittedName>
        <fullName evidence="3">Putative twinkle protein, mitochondrial</fullName>
    </submittedName>
</protein>
<dbReference type="Pfam" id="PF13481">
    <property type="entry name" value="AAA_25"/>
    <property type="match status" value="1"/>
</dbReference>
<dbReference type="PROSITE" id="PS51199">
    <property type="entry name" value="SF4_HELICASE"/>
    <property type="match status" value="1"/>
</dbReference>
<evidence type="ECO:0000313" key="3">
    <source>
        <dbReference type="EMBL" id="ROT68918.1"/>
    </source>
</evidence>
<evidence type="ECO:0000313" key="4">
    <source>
        <dbReference type="Proteomes" id="UP000283509"/>
    </source>
</evidence>
<dbReference type="GO" id="GO:0003697">
    <property type="term" value="F:single-stranded DNA binding"/>
    <property type="evidence" value="ECO:0007669"/>
    <property type="project" value="InterPro"/>
</dbReference>
<dbReference type="GO" id="GO:0005524">
    <property type="term" value="F:ATP binding"/>
    <property type="evidence" value="ECO:0007669"/>
    <property type="project" value="InterPro"/>
</dbReference>
<dbReference type="STRING" id="6689.A0A423SXX6"/>
<dbReference type="PANTHER" id="PTHR12873:SF0">
    <property type="entry name" value="TWINKLE MTDNA HELICASE"/>
    <property type="match status" value="1"/>
</dbReference>
<dbReference type="CDD" id="cd01122">
    <property type="entry name" value="Twinkle_C"/>
    <property type="match status" value="1"/>
</dbReference>
<reference evidence="3 4" key="2">
    <citation type="submission" date="2019-01" db="EMBL/GenBank/DDBJ databases">
        <title>The decoding of complex shrimp genome reveals the adaptation for benthos swimmer, frequently molting mechanism and breeding impact on genome.</title>
        <authorList>
            <person name="Sun Y."/>
            <person name="Gao Y."/>
            <person name="Yu Y."/>
        </authorList>
    </citation>
    <scope>NUCLEOTIDE SEQUENCE [LARGE SCALE GENOMIC DNA]</scope>
    <source>
        <tissue evidence="3">Muscle</tissue>
    </source>
</reference>
<dbReference type="SUPFAM" id="SSF52540">
    <property type="entry name" value="P-loop containing nucleoside triphosphate hydrolases"/>
    <property type="match status" value="1"/>
</dbReference>
<feature type="domain" description="SF4 helicase" evidence="2">
    <location>
        <begin position="367"/>
        <end position="619"/>
    </location>
</feature>
<dbReference type="EMBL" id="QCYY01002621">
    <property type="protein sequence ID" value="ROT68918.1"/>
    <property type="molecule type" value="Genomic_DNA"/>
</dbReference>
<sequence length="654" mass="72613">MPSLSQSLRRTTLLLNSPHCILTRNANAALQSGIHTSSKKRDIPEYLQGNISEVASLEDDLLLDDPEEEEGNDMEEDIVDFLTSHLIAYEETATSFTVQCPSCSKEDNSTRPQEIFVDKNSGYFVCPWCCRAGTWEELMHLLNTTEDCLTVEELHAFLSTTLPVSEAEEINLQESPLKYISLSTLNKYDARVTSEGARIIVPVQTSDGEIVGFESVSTLHQHPLVIRRYVSGKASVFGASVTKQTHQRIIVVPSCCDVLKLAEHDVPAISLPTGNVEALQEYISGSNKLEVTLWLGSEAPPRTLLMALIEAGVSCSLIRSTKDDLPIHIKTQKEIQAALKNTIPVLSETTTTFAQLKDKIYYRLTHKEEVCGVQWKRYSELNELLLGHRPGELTVLTGPTGSGKTTFMAEYSLDLCLQGVKTLWGSFEVSVVRLCEVMLHQFSGTSLPHDPIAFNNLSSQFASLPLHFLTYHGQQTASSVIKAMTEAVRVWGIQHVIIDNLQFMLGTSDQSMDRWWEQDKAVAAFRRFATTHNCHVTLIVHPKKVPDGQLLSINSVFGGAKATQEADNVLILQVKSSSAINQSKKALQVVKNRYGGQLGVLPLRFHKESLTLSSCFRRKDKEKDKEKGADAEETRKAKSTVQHPRVKGLSAFGF</sequence>
<dbReference type="InterPro" id="IPR007694">
    <property type="entry name" value="DNA_helicase_DnaB-like_C"/>
</dbReference>
<dbReference type="AlphaFoldDB" id="A0A423SXX6"/>
<dbReference type="GO" id="GO:0005739">
    <property type="term" value="C:mitochondrion"/>
    <property type="evidence" value="ECO:0007669"/>
    <property type="project" value="TreeGrafter"/>
</dbReference>
<dbReference type="Proteomes" id="UP000283509">
    <property type="component" value="Unassembled WGS sequence"/>
</dbReference>
<gene>
    <name evidence="3" type="ORF">C7M84_012913</name>
</gene>
<name>A0A423SXX6_PENVA</name>
<feature type="compositionally biased region" description="Basic and acidic residues" evidence="1">
    <location>
        <begin position="621"/>
        <end position="636"/>
    </location>
</feature>
<evidence type="ECO:0000256" key="1">
    <source>
        <dbReference type="SAM" id="MobiDB-lite"/>
    </source>
</evidence>
<dbReference type="GO" id="GO:0043139">
    <property type="term" value="F:5'-3' DNA helicase activity"/>
    <property type="evidence" value="ECO:0007669"/>
    <property type="project" value="InterPro"/>
</dbReference>